<name>A0A853F1B9_9GAMM</name>
<dbReference type="AlphaFoldDB" id="A0A853F1B9"/>
<proteinExistence type="predicted"/>
<dbReference type="Proteomes" id="UP000568751">
    <property type="component" value="Unassembled WGS sequence"/>
</dbReference>
<protein>
    <submittedName>
        <fullName evidence="1">Uncharacterized protein</fullName>
    </submittedName>
</protein>
<accession>A0A853F1B9</accession>
<comment type="caution">
    <text evidence="1">The sequence shown here is derived from an EMBL/GenBank/DDBJ whole genome shotgun (WGS) entry which is preliminary data.</text>
</comment>
<reference evidence="1 2" key="1">
    <citation type="submission" date="2020-05" db="EMBL/GenBank/DDBJ databases">
        <title>Horizontal transmission and recombination maintain forever young bacterial symbiont genomes.</title>
        <authorList>
            <person name="Russell S.L."/>
            <person name="Pepper-Tunick E."/>
            <person name="Svedberg J."/>
            <person name="Byrne A."/>
            <person name="Ruelas Castillo J."/>
            <person name="Vollmers C."/>
            <person name="Beinart R.A."/>
            <person name="Corbett-Detig R."/>
        </authorList>
    </citation>
    <scope>NUCLEOTIDE SEQUENCE [LARGE SCALE GENOMIC DNA]</scope>
    <source>
        <strain evidence="1">455</strain>
    </source>
</reference>
<dbReference type="EMBL" id="JACCHT010000001">
    <property type="protein sequence ID" value="NYT27743.1"/>
    <property type="molecule type" value="Genomic_DNA"/>
</dbReference>
<sequence>MKDKLTVFKDYPLEKYLIEHKVNNIRIISRIINALNDFSFIQTHIKGKPEVTTEIVGSIIEIAAINAQTSSFDGLIQYADKKQESEFDKSSKPKKDTKYEDLLCLIEGDDWNISPFEKRCCVYPSPILPNFSC</sequence>
<gene>
    <name evidence="1" type="ORF">H0A76_07495</name>
</gene>
<evidence type="ECO:0000313" key="2">
    <source>
        <dbReference type="Proteomes" id="UP000568751"/>
    </source>
</evidence>
<evidence type="ECO:0000313" key="1">
    <source>
        <dbReference type="EMBL" id="NYT27743.1"/>
    </source>
</evidence>
<organism evidence="1 2">
    <name type="scientific">Candidatus Thiodubiliella endoseptemdiera</name>
    <dbReference type="NCBI Taxonomy" id="2738886"/>
    <lineage>
        <taxon>Bacteria</taxon>
        <taxon>Pseudomonadati</taxon>
        <taxon>Pseudomonadota</taxon>
        <taxon>Gammaproteobacteria</taxon>
        <taxon>Candidatus Pseudothioglobaceae</taxon>
        <taxon>Candidatus Thiodubiliella</taxon>
    </lineage>
</organism>